<reference evidence="3 4" key="1">
    <citation type="submission" date="2017-10" db="EMBL/GenBank/DDBJ databases">
        <title>Sedimentibacterium mangrovi gen. nov., sp. nov., a novel member of family Phyllobacteriacea isolated from mangrove sediment.</title>
        <authorList>
            <person name="Liao H."/>
            <person name="Tian Y."/>
        </authorList>
    </citation>
    <scope>NUCLEOTIDE SEQUENCE [LARGE SCALE GENOMIC DNA]</scope>
    <source>
        <strain evidence="3 4">X9-2-2</strain>
    </source>
</reference>
<keyword evidence="3" id="KW-0560">Oxidoreductase</keyword>
<dbReference type="SUPFAM" id="SSF54593">
    <property type="entry name" value="Glyoxalase/Bleomycin resistance protein/Dihydroxybiphenyl dioxygenase"/>
    <property type="match status" value="1"/>
</dbReference>
<accession>A0A2G1QNC1</accession>
<keyword evidence="4" id="KW-1185">Reference proteome</keyword>
<feature type="domain" description="VOC" evidence="2">
    <location>
        <begin position="8"/>
        <end position="126"/>
    </location>
</feature>
<dbReference type="PROSITE" id="PS51819">
    <property type="entry name" value="VOC"/>
    <property type="match status" value="1"/>
</dbReference>
<gene>
    <name evidence="3" type="ORF">CSC94_10615</name>
</gene>
<evidence type="ECO:0000256" key="1">
    <source>
        <dbReference type="SAM" id="MobiDB-lite"/>
    </source>
</evidence>
<dbReference type="RefSeq" id="WP_099306322.1">
    <property type="nucleotide sequence ID" value="NZ_PDVP01000005.1"/>
</dbReference>
<keyword evidence="3" id="KW-0223">Dioxygenase</keyword>
<dbReference type="GO" id="GO:0051213">
    <property type="term" value="F:dioxygenase activity"/>
    <property type="evidence" value="ECO:0007669"/>
    <property type="project" value="UniProtKB-KW"/>
</dbReference>
<sequence>MPDWKPDGYTSVSPYLVSPDAQGLINFLGNVFGATLLRRFDRPDGSLMHAEVKIDDSVVMIGGGATDWRSGDAHLHVYVEDAAAAYERAMAFDAPSVQVPERKREDDDLRGGFRDPDGNTWWVASQ</sequence>
<dbReference type="Gene3D" id="3.30.720.110">
    <property type="match status" value="1"/>
</dbReference>
<dbReference type="AlphaFoldDB" id="A0A2G1QNC1"/>
<dbReference type="OrthoDB" id="9806868at2"/>
<dbReference type="Proteomes" id="UP000221168">
    <property type="component" value="Unassembled WGS sequence"/>
</dbReference>
<feature type="compositionally biased region" description="Basic and acidic residues" evidence="1">
    <location>
        <begin position="100"/>
        <end position="117"/>
    </location>
</feature>
<organism evidence="3 4">
    <name type="scientific">Zhengella mangrovi</name>
    <dbReference type="NCBI Taxonomy" id="1982044"/>
    <lineage>
        <taxon>Bacteria</taxon>
        <taxon>Pseudomonadati</taxon>
        <taxon>Pseudomonadota</taxon>
        <taxon>Alphaproteobacteria</taxon>
        <taxon>Hyphomicrobiales</taxon>
        <taxon>Notoacmeibacteraceae</taxon>
        <taxon>Zhengella</taxon>
    </lineage>
</organism>
<dbReference type="InterPro" id="IPR029068">
    <property type="entry name" value="Glyas_Bleomycin-R_OHBP_Dase"/>
</dbReference>
<dbReference type="PANTHER" id="PTHR34109">
    <property type="entry name" value="BNAUNNG04460D PROTEIN-RELATED"/>
    <property type="match status" value="1"/>
</dbReference>
<dbReference type="Pfam" id="PF00903">
    <property type="entry name" value="Glyoxalase"/>
    <property type="match status" value="1"/>
</dbReference>
<proteinExistence type="predicted"/>
<dbReference type="InterPro" id="IPR037523">
    <property type="entry name" value="VOC_core"/>
</dbReference>
<dbReference type="PANTHER" id="PTHR34109:SF1">
    <property type="entry name" value="VOC DOMAIN-CONTAINING PROTEIN"/>
    <property type="match status" value="1"/>
</dbReference>
<name>A0A2G1QNC1_9HYPH</name>
<dbReference type="InterPro" id="IPR004360">
    <property type="entry name" value="Glyas_Fos-R_dOase_dom"/>
</dbReference>
<evidence type="ECO:0000313" key="3">
    <source>
        <dbReference type="EMBL" id="PHP67002.1"/>
    </source>
</evidence>
<evidence type="ECO:0000313" key="4">
    <source>
        <dbReference type="Proteomes" id="UP000221168"/>
    </source>
</evidence>
<protein>
    <submittedName>
        <fullName evidence="3">Extradiol dioxygenase</fullName>
    </submittedName>
</protein>
<dbReference type="Gene3D" id="3.30.720.120">
    <property type="match status" value="1"/>
</dbReference>
<feature type="region of interest" description="Disordered" evidence="1">
    <location>
        <begin position="97"/>
        <end position="126"/>
    </location>
</feature>
<evidence type="ECO:0000259" key="2">
    <source>
        <dbReference type="PROSITE" id="PS51819"/>
    </source>
</evidence>
<comment type="caution">
    <text evidence="3">The sequence shown here is derived from an EMBL/GenBank/DDBJ whole genome shotgun (WGS) entry which is preliminary data.</text>
</comment>
<dbReference type="EMBL" id="PDVP01000005">
    <property type="protein sequence ID" value="PHP67002.1"/>
    <property type="molecule type" value="Genomic_DNA"/>
</dbReference>